<evidence type="ECO:0000259" key="2">
    <source>
        <dbReference type="Pfam" id="PF02384"/>
    </source>
</evidence>
<dbReference type="AlphaFoldDB" id="A0A1I3UH93"/>
<reference evidence="4" key="1">
    <citation type="submission" date="2016-10" db="EMBL/GenBank/DDBJ databases">
        <authorList>
            <person name="Varghese N."/>
            <person name="Submissions S."/>
        </authorList>
    </citation>
    <scope>NUCLEOTIDE SEQUENCE [LARGE SCALE GENOMIC DNA]</scope>
    <source>
        <strain evidence="4">PL19</strain>
    </source>
</reference>
<dbReference type="Gene3D" id="3.40.50.150">
    <property type="entry name" value="Vaccinia Virus protein VP39"/>
    <property type="match status" value="1"/>
</dbReference>
<dbReference type="GO" id="GO:0003677">
    <property type="term" value="F:DNA binding"/>
    <property type="evidence" value="ECO:0007669"/>
    <property type="project" value="InterPro"/>
</dbReference>
<evidence type="ECO:0000256" key="1">
    <source>
        <dbReference type="ARBA" id="ARBA00022747"/>
    </source>
</evidence>
<gene>
    <name evidence="3" type="ORF">SAMN05192584_101495</name>
</gene>
<dbReference type="PRINTS" id="PR00507">
    <property type="entry name" value="N12N6MTFRASE"/>
</dbReference>
<dbReference type="SMR" id="A0A1I3UH93"/>
<dbReference type="GO" id="GO:0032259">
    <property type="term" value="P:methylation"/>
    <property type="evidence" value="ECO:0007669"/>
    <property type="project" value="InterPro"/>
</dbReference>
<dbReference type="GO" id="GO:0009307">
    <property type="term" value="P:DNA restriction-modification system"/>
    <property type="evidence" value="ECO:0007669"/>
    <property type="project" value="UniProtKB-KW"/>
</dbReference>
<dbReference type="SUPFAM" id="SSF53335">
    <property type="entry name" value="S-adenosyl-L-methionine-dependent methyltransferases"/>
    <property type="match status" value="1"/>
</dbReference>
<dbReference type="InterPro" id="IPR029063">
    <property type="entry name" value="SAM-dependent_MTases_sf"/>
</dbReference>
<dbReference type="GO" id="GO:0008170">
    <property type="term" value="F:N-methyltransferase activity"/>
    <property type="evidence" value="ECO:0007669"/>
    <property type="project" value="InterPro"/>
</dbReference>
<dbReference type="PANTHER" id="PTHR42998:SF1">
    <property type="entry name" value="TYPE I RESTRICTION ENZYME HINDI METHYLASE SUBUNIT"/>
    <property type="match status" value="1"/>
</dbReference>
<protein>
    <submittedName>
        <fullName evidence="3">Type I restriction enzyme M protein</fullName>
    </submittedName>
</protein>
<dbReference type="Pfam" id="PF02384">
    <property type="entry name" value="N6_Mtase"/>
    <property type="match status" value="1"/>
</dbReference>
<keyword evidence="1" id="KW-0680">Restriction system</keyword>
<dbReference type="OrthoDB" id="9784823at2"/>
<dbReference type="Gene3D" id="1.10.10.10">
    <property type="entry name" value="Winged helix-like DNA-binding domain superfamily/Winged helix DNA-binding domain"/>
    <property type="match status" value="1"/>
</dbReference>
<dbReference type="InterPro" id="IPR052916">
    <property type="entry name" value="Type-I_RE_MTase_Subunit"/>
</dbReference>
<evidence type="ECO:0000313" key="4">
    <source>
        <dbReference type="Proteomes" id="UP000198928"/>
    </source>
</evidence>
<evidence type="ECO:0000313" key="3">
    <source>
        <dbReference type="EMBL" id="SFJ82292.1"/>
    </source>
</evidence>
<dbReference type="InterPro" id="IPR002052">
    <property type="entry name" value="DNA_methylase_N6_adenine_CS"/>
</dbReference>
<dbReference type="InterPro" id="IPR036388">
    <property type="entry name" value="WH-like_DNA-bd_sf"/>
</dbReference>
<dbReference type="PROSITE" id="PS00092">
    <property type="entry name" value="N6_MTASE"/>
    <property type="match status" value="1"/>
</dbReference>
<proteinExistence type="predicted"/>
<feature type="domain" description="DNA methylase adenine-specific" evidence="2">
    <location>
        <begin position="211"/>
        <end position="518"/>
    </location>
</feature>
<organism evidence="3 4">
    <name type="scientific">Streptomyces pini</name>
    <dbReference type="NCBI Taxonomy" id="1520580"/>
    <lineage>
        <taxon>Bacteria</taxon>
        <taxon>Bacillati</taxon>
        <taxon>Actinomycetota</taxon>
        <taxon>Actinomycetes</taxon>
        <taxon>Kitasatosporales</taxon>
        <taxon>Streptomycetaceae</taxon>
        <taxon>Streptomyces</taxon>
    </lineage>
</organism>
<keyword evidence="4" id="KW-1185">Reference proteome</keyword>
<dbReference type="PANTHER" id="PTHR42998">
    <property type="entry name" value="TYPE I RESTRICTION ENZYME HINDVIIP M PROTEIN-RELATED"/>
    <property type="match status" value="1"/>
</dbReference>
<dbReference type="Proteomes" id="UP000198928">
    <property type="component" value="Unassembled WGS sequence"/>
</dbReference>
<sequence length="560" mass="60038">MEDLTGRLVSRAEIARLAGVRRPAVSNWERRHPDTFPGPVSAGESGTELFRAAEVANWLDRRVIPVNARGKDEPAGMTYGDRFRAGSGASTVASSRAVDAAPLLRVVERLASDDTLLPRGSVPLPDRAEMLLALIYLCGSQPRMWSSLRKLADHTAHGPETAGLRQVIAGGLPTGLSPSTVQSWQGREQALADAVRLIDAHAAEDRGQYVRAFDLLVRKYAEEWAGRAGSELFTPVSVARTAAALVTPTVDATEAHDPFCRAGEMLTAVVDTWTATGSAASIRVSGAGLPEFSLRLARLGLGLRGHSSAEMKPGTTAPSALTAPLGRKVDLLLANPPFNVRGAGSAPRQGHWQYGPPPSHNANFDWLQYAVDLLSPGGRACLVMANIAATSANRRERTIRSAMVEDGAVECLVSLPPGLFFSTGIPVTLWILRAPRGRCDEILFIDARALGEMLSRSVRHLPDHEVAAVAREYHAWRDAQATGTAYRGRAGFSRSASIGEIRGNGYALAPSLYVSPAPVEGSAPDHHARIDHLRDELAKLHEEAARIDAAVESILRRHSA</sequence>
<accession>A0A1I3UH93</accession>
<name>A0A1I3UH93_9ACTN</name>
<dbReference type="RefSeq" id="WP_093847184.1">
    <property type="nucleotide sequence ID" value="NZ_FOSG01000001.1"/>
</dbReference>
<dbReference type="EMBL" id="FOSG01000001">
    <property type="protein sequence ID" value="SFJ82292.1"/>
    <property type="molecule type" value="Genomic_DNA"/>
</dbReference>
<dbReference type="InterPro" id="IPR003356">
    <property type="entry name" value="DNA_methylase_A-5"/>
</dbReference>